<dbReference type="EMBL" id="CP024768">
    <property type="protein sequence ID" value="QGY28333.1"/>
    <property type="molecule type" value="Genomic_DNA"/>
</dbReference>
<dbReference type="GO" id="GO:0006260">
    <property type="term" value="P:DNA replication"/>
    <property type="evidence" value="ECO:0007669"/>
    <property type="project" value="TreeGrafter"/>
</dbReference>
<name>A0A6B9G034_PANCY</name>
<dbReference type="InterPro" id="IPR001270">
    <property type="entry name" value="ClpA/B"/>
</dbReference>
<dbReference type="CDD" id="cd00009">
    <property type="entry name" value="AAA"/>
    <property type="match status" value="1"/>
</dbReference>
<dbReference type="GO" id="GO:0005524">
    <property type="term" value="F:ATP binding"/>
    <property type="evidence" value="ECO:0007669"/>
    <property type="project" value="UniProtKB-KW"/>
</dbReference>
<evidence type="ECO:0000313" key="6">
    <source>
        <dbReference type="Proteomes" id="UP000502005"/>
    </source>
</evidence>
<dbReference type="InterPro" id="IPR027417">
    <property type="entry name" value="P-loop_NTPase"/>
</dbReference>
<evidence type="ECO:0000256" key="2">
    <source>
        <dbReference type="ARBA" id="ARBA00022741"/>
    </source>
</evidence>
<evidence type="ECO:0000259" key="4">
    <source>
        <dbReference type="SMART" id="SM00382"/>
    </source>
</evidence>
<dbReference type="PANTHER" id="PTHR30050:SF4">
    <property type="entry name" value="ATP-BINDING PROTEIN RV3427C IN INSERTION SEQUENCE-RELATED"/>
    <property type="match status" value="1"/>
</dbReference>
<dbReference type="PRINTS" id="PR00300">
    <property type="entry name" value="CLPPROTEASEA"/>
</dbReference>
<evidence type="ECO:0000313" key="5">
    <source>
        <dbReference type="EMBL" id="QGY28333.1"/>
    </source>
</evidence>
<sequence>MNVLNELLQRLKLEHLTDAVDNLLEQSVKEELNARETLTRVLAHEWNGRRHKGLESRLKSARLPWVKTLEQFDFSFQPGIDQKVIRELAGLVFVERDENVILLGPPGVGKTHLAVALAVKAADAGHRVLFMPLDKLMATLVKARQENRLERQLQQLSYVRVLILDEIGYLPMTRDEANLFFRLLNRRYEKASIILTSNKSFTDWGEVFGDHVLATAILDRLLHHSTTVNIKGESYRLKDKRKAGAVPKPAVKEEAEE</sequence>
<evidence type="ECO:0000256" key="1">
    <source>
        <dbReference type="ARBA" id="ARBA00008059"/>
    </source>
</evidence>
<dbReference type="SMART" id="SM00382">
    <property type="entry name" value="AAA"/>
    <property type="match status" value="1"/>
</dbReference>
<dbReference type="PIRSF" id="PIRSF003073">
    <property type="entry name" value="DNAC_TnpB_IstB"/>
    <property type="match status" value="1"/>
</dbReference>
<dbReference type="AlphaFoldDB" id="A0A6B9G034"/>
<dbReference type="NCBIfam" id="NF038214">
    <property type="entry name" value="IS21_help_AAA"/>
    <property type="match status" value="1"/>
</dbReference>
<feature type="domain" description="AAA+ ATPase" evidence="4">
    <location>
        <begin position="96"/>
        <end position="229"/>
    </location>
</feature>
<keyword evidence="3" id="KW-0067">ATP-binding</keyword>
<proteinExistence type="inferred from homology"/>
<dbReference type="InterPro" id="IPR028350">
    <property type="entry name" value="DNAC/IstB-like"/>
</dbReference>
<dbReference type="Gene3D" id="3.40.50.300">
    <property type="entry name" value="P-loop containing nucleotide triphosphate hydrolases"/>
    <property type="match status" value="1"/>
</dbReference>
<dbReference type="InterPro" id="IPR003593">
    <property type="entry name" value="AAA+_ATPase"/>
</dbReference>
<dbReference type="RefSeq" id="WP_208714257.1">
    <property type="nucleotide sequence ID" value="NZ_CP024768.1"/>
</dbReference>
<evidence type="ECO:0000256" key="3">
    <source>
        <dbReference type="ARBA" id="ARBA00022840"/>
    </source>
</evidence>
<reference evidence="5 6" key="1">
    <citation type="submission" date="2017-11" db="EMBL/GenBank/DDBJ databases">
        <title>Genome sequence of Pantoea cypripedii NE1.</title>
        <authorList>
            <person name="Nascimento F.X."/>
        </authorList>
    </citation>
    <scope>NUCLEOTIDE SEQUENCE [LARGE SCALE GENOMIC DNA]</scope>
    <source>
        <strain evidence="5 6">NE1</strain>
    </source>
</reference>
<dbReference type="Pfam" id="PF01695">
    <property type="entry name" value="IstB_IS21"/>
    <property type="match status" value="1"/>
</dbReference>
<protein>
    <submittedName>
        <fullName evidence="5">AAA family ATPase</fullName>
    </submittedName>
</protein>
<keyword evidence="2" id="KW-0547">Nucleotide-binding</keyword>
<organism evidence="5 6">
    <name type="scientific">Pantoea cypripedii</name>
    <name type="common">Pectobacterium cypripedii</name>
    <name type="synonym">Erwinia cypripedii</name>
    <dbReference type="NCBI Taxonomy" id="55209"/>
    <lineage>
        <taxon>Bacteria</taxon>
        <taxon>Pseudomonadati</taxon>
        <taxon>Pseudomonadota</taxon>
        <taxon>Gammaproteobacteria</taxon>
        <taxon>Enterobacterales</taxon>
        <taxon>Erwiniaceae</taxon>
        <taxon>Pantoea</taxon>
    </lineage>
</organism>
<dbReference type="Proteomes" id="UP000502005">
    <property type="component" value="Chromosome"/>
</dbReference>
<accession>A0A6B9G034</accession>
<dbReference type="SUPFAM" id="SSF52540">
    <property type="entry name" value="P-loop containing nucleoside triphosphate hydrolases"/>
    <property type="match status" value="1"/>
</dbReference>
<dbReference type="PANTHER" id="PTHR30050">
    <property type="entry name" value="CHROMOSOMAL REPLICATION INITIATOR PROTEIN DNAA"/>
    <property type="match status" value="1"/>
</dbReference>
<dbReference type="InterPro" id="IPR002611">
    <property type="entry name" value="IstB_ATP-bd"/>
</dbReference>
<dbReference type="InterPro" id="IPR047661">
    <property type="entry name" value="IstB"/>
</dbReference>
<comment type="similarity">
    <text evidence="1">Belongs to the IS21/IS1162 putative ATP-binding protein family.</text>
</comment>
<gene>
    <name evidence="5" type="ORF">CUN67_05015</name>
</gene>